<keyword evidence="3" id="KW-1185">Reference proteome</keyword>
<accession>A0A316YGI8</accession>
<dbReference type="GeneID" id="37044290"/>
<dbReference type="PANTHER" id="PTHR47534:SF3">
    <property type="entry name" value="ALCOHOL DEHYDROGENASE-LIKE C-TERMINAL DOMAIN-CONTAINING PROTEIN"/>
    <property type="match status" value="1"/>
</dbReference>
<dbReference type="InterPro" id="IPR036291">
    <property type="entry name" value="NAD(P)-bd_dom_sf"/>
</dbReference>
<dbReference type="InParanoid" id="A0A316YGI8"/>
<dbReference type="STRING" id="215250.A0A316YGI8"/>
<dbReference type="EMBL" id="KZ819638">
    <property type="protein sequence ID" value="PWN88339.1"/>
    <property type="molecule type" value="Genomic_DNA"/>
</dbReference>
<evidence type="ECO:0000256" key="1">
    <source>
        <dbReference type="ARBA" id="ARBA00023002"/>
    </source>
</evidence>
<evidence type="ECO:0000313" key="3">
    <source>
        <dbReference type="Proteomes" id="UP000245768"/>
    </source>
</evidence>
<dbReference type="RefSeq" id="XP_025375537.1">
    <property type="nucleotide sequence ID" value="XM_025522374.1"/>
</dbReference>
<dbReference type="InterPro" id="IPR052228">
    <property type="entry name" value="Sec_Metab_Biosynth_Oxidored"/>
</dbReference>
<proteinExistence type="predicted"/>
<dbReference type="PANTHER" id="PTHR47534">
    <property type="entry name" value="YALI0E05731P"/>
    <property type="match status" value="1"/>
</dbReference>
<dbReference type="InterPro" id="IPR002347">
    <property type="entry name" value="SDR_fam"/>
</dbReference>
<evidence type="ECO:0000313" key="2">
    <source>
        <dbReference type="EMBL" id="PWN88339.1"/>
    </source>
</evidence>
<dbReference type="AlphaFoldDB" id="A0A316YGI8"/>
<reference evidence="2 3" key="1">
    <citation type="journal article" date="2018" name="Mol. Biol. Evol.">
        <title>Broad Genomic Sampling Reveals a Smut Pathogenic Ancestry of the Fungal Clade Ustilaginomycotina.</title>
        <authorList>
            <person name="Kijpornyongpan T."/>
            <person name="Mondo S.J."/>
            <person name="Barry K."/>
            <person name="Sandor L."/>
            <person name="Lee J."/>
            <person name="Lipzen A."/>
            <person name="Pangilinan J."/>
            <person name="LaButti K."/>
            <person name="Hainaut M."/>
            <person name="Henrissat B."/>
            <person name="Grigoriev I.V."/>
            <person name="Spatafora J.W."/>
            <person name="Aime M.C."/>
        </authorList>
    </citation>
    <scope>NUCLEOTIDE SEQUENCE [LARGE SCALE GENOMIC DNA]</scope>
    <source>
        <strain evidence="2 3">MCA 4198</strain>
    </source>
</reference>
<dbReference type="SUPFAM" id="SSF51735">
    <property type="entry name" value="NAD(P)-binding Rossmann-fold domains"/>
    <property type="match status" value="1"/>
</dbReference>
<organism evidence="2 3">
    <name type="scientific">Acaromyces ingoldii</name>
    <dbReference type="NCBI Taxonomy" id="215250"/>
    <lineage>
        <taxon>Eukaryota</taxon>
        <taxon>Fungi</taxon>
        <taxon>Dikarya</taxon>
        <taxon>Basidiomycota</taxon>
        <taxon>Ustilaginomycotina</taxon>
        <taxon>Exobasidiomycetes</taxon>
        <taxon>Exobasidiales</taxon>
        <taxon>Cryptobasidiaceae</taxon>
        <taxon>Acaromyces</taxon>
    </lineage>
</organism>
<sequence>MVRLEDVLESNSRIASELPPGLVAVFVGATSGIGRATLLRFASHVTKPRIYFVGRSEVKAGQVLAELNKVNPSGTYHFLKADVGLLRNVDKVTEEIKAKESRVNLLFLTNGTLIFGTKTEEGLHYAAAVSYYARVRFITNLLPLIKDAPGLRRVVSVFVAGKEGVVFPDDLQGNTVPFRQQIAHAATMTTLSLEAAAREAPQVSFIHNFPGRVSTDLIRGEGEAWFLRVMNVLFRIASPLICMSHEECGQRHSFLATSAMYSPAQSGDGDGVVLRSEQEKARSITGSVGAGVYSILSDGQSVGPEIEHLLAKFRSDGYVERIWANTKADIKQVTGS</sequence>
<dbReference type="Gene3D" id="3.40.50.720">
    <property type="entry name" value="NAD(P)-binding Rossmann-like Domain"/>
    <property type="match status" value="1"/>
</dbReference>
<gene>
    <name evidence="2" type="ORF">FA10DRAFT_268537</name>
</gene>
<dbReference type="OrthoDB" id="2898509at2759"/>
<dbReference type="GO" id="GO:0016491">
    <property type="term" value="F:oxidoreductase activity"/>
    <property type="evidence" value="ECO:0007669"/>
    <property type="project" value="UniProtKB-KW"/>
</dbReference>
<dbReference type="Pfam" id="PF00106">
    <property type="entry name" value="adh_short"/>
    <property type="match status" value="1"/>
</dbReference>
<protein>
    <submittedName>
        <fullName evidence="2">Hydrogenase/reductase-like protein</fullName>
    </submittedName>
</protein>
<dbReference type="Proteomes" id="UP000245768">
    <property type="component" value="Unassembled WGS sequence"/>
</dbReference>
<name>A0A316YGI8_9BASI</name>
<keyword evidence="1" id="KW-0560">Oxidoreductase</keyword>